<feature type="domain" description="Thiamin pyrophosphokinase thiamin-binding" evidence="6">
    <location>
        <begin position="148"/>
        <end position="208"/>
    </location>
</feature>
<dbReference type="Pfam" id="PF04263">
    <property type="entry name" value="TPK_catalytic"/>
    <property type="match status" value="1"/>
</dbReference>
<keyword evidence="2" id="KW-0547">Nucleotide-binding</keyword>
<evidence type="ECO:0000256" key="1">
    <source>
        <dbReference type="ARBA" id="ARBA00022679"/>
    </source>
</evidence>
<dbReference type="InterPro" id="IPR053149">
    <property type="entry name" value="TPK"/>
</dbReference>
<keyword evidence="8" id="KW-1185">Reference proteome</keyword>
<comment type="caution">
    <text evidence="7">The sequence shown here is derived from an EMBL/GenBank/DDBJ whole genome shotgun (WGS) entry which is preliminary data.</text>
</comment>
<dbReference type="AlphaFoldDB" id="A0A9X3TPA4"/>
<dbReference type="Pfam" id="PF04265">
    <property type="entry name" value="TPK_B1_binding"/>
    <property type="match status" value="1"/>
</dbReference>
<dbReference type="GO" id="GO:0004788">
    <property type="term" value="F:thiamine diphosphokinase activity"/>
    <property type="evidence" value="ECO:0007669"/>
    <property type="project" value="UniProtKB-UniRule"/>
</dbReference>
<dbReference type="InterPro" id="IPR006282">
    <property type="entry name" value="Thi_PPkinase"/>
</dbReference>
<dbReference type="GO" id="GO:0030975">
    <property type="term" value="F:thiamine binding"/>
    <property type="evidence" value="ECO:0007669"/>
    <property type="project" value="InterPro"/>
</dbReference>
<dbReference type="InterPro" id="IPR007371">
    <property type="entry name" value="TPK_catalytic"/>
</dbReference>
<evidence type="ECO:0000256" key="2">
    <source>
        <dbReference type="ARBA" id="ARBA00022741"/>
    </source>
</evidence>
<keyword evidence="4" id="KW-0067">ATP-binding</keyword>
<protein>
    <recommendedName>
        <fullName evidence="5">Thiamine diphosphokinase</fullName>
        <ecNumber evidence="5">2.7.6.2</ecNumber>
    </recommendedName>
</protein>
<dbReference type="GO" id="GO:0009229">
    <property type="term" value="P:thiamine diphosphate biosynthetic process"/>
    <property type="evidence" value="ECO:0007669"/>
    <property type="project" value="InterPro"/>
</dbReference>
<proteinExistence type="predicted"/>
<dbReference type="SMART" id="SM00983">
    <property type="entry name" value="TPK_B1_binding"/>
    <property type="match status" value="1"/>
</dbReference>
<dbReference type="Proteomes" id="UP001151071">
    <property type="component" value="Unassembled WGS sequence"/>
</dbReference>
<dbReference type="InterPro" id="IPR036759">
    <property type="entry name" value="TPK_catalytic_sf"/>
</dbReference>
<dbReference type="GO" id="GO:0005524">
    <property type="term" value="F:ATP binding"/>
    <property type="evidence" value="ECO:0007669"/>
    <property type="project" value="UniProtKB-KW"/>
</dbReference>
<dbReference type="GO" id="GO:0006772">
    <property type="term" value="P:thiamine metabolic process"/>
    <property type="evidence" value="ECO:0007669"/>
    <property type="project" value="UniProtKB-UniRule"/>
</dbReference>
<dbReference type="PANTHER" id="PTHR41299:SF1">
    <property type="entry name" value="THIAMINE PYROPHOSPHOKINASE"/>
    <property type="match status" value="1"/>
</dbReference>
<name>A0A9X3TPA4_9BACL</name>
<accession>A0A9X3TPA4</accession>
<evidence type="ECO:0000256" key="3">
    <source>
        <dbReference type="ARBA" id="ARBA00022777"/>
    </source>
</evidence>
<sequence>MNKPTRIILFAGGSLGDWALAEVREGDCLVGVDRGALFLVRHGLRPRLSIGDFDSVTPEEWAEIRAHSEEVRSCDPVMKDLTDTEMGFAWALEQGAQEIVLAGALGSRFDHALANVHLLWKGLRAGARCRIVDATNEIMLADRELTLGPSRFPHVSLLPLTPEVTGITLSGFQYPLKNATLRLGDTLGISNVLTADSGTISVASGCLIVIRSMD</sequence>
<dbReference type="PANTHER" id="PTHR41299">
    <property type="entry name" value="THIAMINE PYROPHOSPHOKINASE"/>
    <property type="match status" value="1"/>
</dbReference>
<gene>
    <name evidence="7" type="ORF">O3V59_07675</name>
</gene>
<evidence type="ECO:0000259" key="6">
    <source>
        <dbReference type="SMART" id="SM00983"/>
    </source>
</evidence>
<organism evidence="7 8">
    <name type="scientific">Brevibacillus thermoruber</name>
    <dbReference type="NCBI Taxonomy" id="33942"/>
    <lineage>
        <taxon>Bacteria</taxon>
        <taxon>Bacillati</taxon>
        <taxon>Bacillota</taxon>
        <taxon>Bacilli</taxon>
        <taxon>Bacillales</taxon>
        <taxon>Paenibacillaceae</taxon>
        <taxon>Brevibacillus</taxon>
    </lineage>
</organism>
<dbReference type="NCBIfam" id="TIGR01378">
    <property type="entry name" value="thi_PPkinase"/>
    <property type="match status" value="1"/>
</dbReference>
<dbReference type="Gene3D" id="3.40.50.10240">
    <property type="entry name" value="Thiamin pyrophosphokinase, catalytic domain"/>
    <property type="match status" value="1"/>
</dbReference>
<dbReference type="CDD" id="cd07995">
    <property type="entry name" value="TPK"/>
    <property type="match status" value="1"/>
</dbReference>
<dbReference type="RefSeq" id="WP_029100446.1">
    <property type="nucleotide sequence ID" value="NZ_JAPYYP010000006.1"/>
</dbReference>
<dbReference type="InterPro" id="IPR007373">
    <property type="entry name" value="Thiamin_PyroPKinase_B1-bd"/>
</dbReference>
<dbReference type="SUPFAM" id="SSF63999">
    <property type="entry name" value="Thiamin pyrophosphokinase, catalytic domain"/>
    <property type="match status" value="1"/>
</dbReference>
<evidence type="ECO:0000313" key="8">
    <source>
        <dbReference type="Proteomes" id="UP001151071"/>
    </source>
</evidence>
<evidence type="ECO:0000256" key="4">
    <source>
        <dbReference type="ARBA" id="ARBA00022840"/>
    </source>
</evidence>
<dbReference type="EC" id="2.7.6.2" evidence="5"/>
<dbReference type="SUPFAM" id="SSF63862">
    <property type="entry name" value="Thiamin pyrophosphokinase, substrate-binding domain"/>
    <property type="match status" value="1"/>
</dbReference>
<keyword evidence="3" id="KW-0418">Kinase</keyword>
<dbReference type="EMBL" id="JAPYYP010000006">
    <property type="protein sequence ID" value="MDA5108236.1"/>
    <property type="molecule type" value="Genomic_DNA"/>
</dbReference>
<dbReference type="InterPro" id="IPR036371">
    <property type="entry name" value="TPK_B1-bd_sf"/>
</dbReference>
<reference evidence="7" key="1">
    <citation type="submission" date="2022-12" db="EMBL/GenBank/DDBJ databases">
        <title>Draft genome sequence of the thermophilic strain Brevibacillus thermoruber HT42, isolated from Los Humeros, Puebla, Mexico, with biotechnological potential.</title>
        <authorList>
            <person name="Lara Sanchez J."/>
            <person name="Solis Palacios R."/>
            <person name="Bustos Baena A.S."/>
            <person name="Ruz Baez A.E."/>
            <person name="Espinosa Luna G."/>
            <person name="Oliart Ros R.M."/>
        </authorList>
    </citation>
    <scope>NUCLEOTIDE SEQUENCE</scope>
    <source>
        <strain evidence="7">HT42</strain>
    </source>
</reference>
<evidence type="ECO:0000313" key="7">
    <source>
        <dbReference type="EMBL" id="MDA5108236.1"/>
    </source>
</evidence>
<keyword evidence="1 7" id="KW-0808">Transferase</keyword>
<evidence type="ECO:0000256" key="5">
    <source>
        <dbReference type="NCBIfam" id="TIGR01378"/>
    </source>
</evidence>
<dbReference type="GO" id="GO:0016301">
    <property type="term" value="F:kinase activity"/>
    <property type="evidence" value="ECO:0007669"/>
    <property type="project" value="UniProtKB-KW"/>
</dbReference>